<protein>
    <submittedName>
        <fullName evidence="2">Uncharacterized protein</fullName>
    </submittedName>
</protein>
<organism evidence="2 3">
    <name type="scientific">Yokenella regensburgei</name>
    <dbReference type="NCBI Taxonomy" id="158877"/>
    <lineage>
        <taxon>Bacteria</taxon>
        <taxon>Pseudomonadati</taxon>
        <taxon>Pseudomonadota</taxon>
        <taxon>Gammaproteobacteria</taxon>
        <taxon>Enterobacterales</taxon>
        <taxon>Enterobacteriaceae</taxon>
        <taxon>Yokenella</taxon>
    </lineage>
</organism>
<keyword evidence="1" id="KW-0812">Transmembrane</keyword>
<proteinExistence type="predicted"/>
<keyword evidence="1" id="KW-1133">Transmembrane helix</keyword>
<keyword evidence="1" id="KW-0472">Membrane</keyword>
<accession>A0AB38FTT1</accession>
<feature type="transmembrane region" description="Helical" evidence="1">
    <location>
        <begin position="7"/>
        <end position="40"/>
    </location>
</feature>
<dbReference type="Proteomes" id="UP000251313">
    <property type="component" value="Unassembled WGS sequence"/>
</dbReference>
<evidence type="ECO:0000313" key="3">
    <source>
        <dbReference type="Proteomes" id="UP000251313"/>
    </source>
</evidence>
<dbReference type="EMBL" id="UAVL01000001">
    <property type="protein sequence ID" value="SQA61219.1"/>
    <property type="molecule type" value="Genomic_DNA"/>
</dbReference>
<gene>
    <name evidence="2" type="ORF">NCTC11967_01112</name>
</gene>
<feature type="transmembrane region" description="Helical" evidence="1">
    <location>
        <begin position="52"/>
        <end position="73"/>
    </location>
</feature>
<evidence type="ECO:0000256" key="1">
    <source>
        <dbReference type="SAM" id="Phobius"/>
    </source>
</evidence>
<dbReference type="AlphaFoldDB" id="A0AB38FTT1"/>
<sequence length="89" mass="10347">MSIDRDSWMVVIVFGIKYFIAFTTFIYLLKLCIAVFMSVSSGVFNFNFLGDFYSSVKTGFFWGVVLGGGEWAMRKARKFEENKRNNRNE</sequence>
<reference evidence="2 3" key="1">
    <citation type="submission" date="2018-06" db="EMBL/GenBank/DDBJ databases">
        <authorList>
            <consortium name="Pathogen Informatics"/>
            <person name="Doyle S."/>
        </authorList>
    </citation>
    <scope>NUCLEOTIDE SEQUENCE [LARGE SCALE GENOMIC DNA]</scope>
    <source>
        <strain evidence="2 3">NCTC11967</strain>
    </source>
</reference>
<evidence type="ECO:0000313" key="2">
    <source>
        <dbReference type="EMBL" id="SQA61219.1"/>
    </source>
</evidence>
<dbReference type="RefSeq" id="WP_112471397.1">
    <property type="nucleotide sequence ID" value="NZ_JBCNMK010000019.1"/>
</dbReference>
<name>A0AB38FTT1_9ENTR</name>
<comment type="caution">
    <text evidence="2">The sequence shown here is derived from an EMBL/GenBank/DDBJ whole genome shotgun (WGS) entry which is preliminary data.</text>
</comment>